<name>A0A1H2Y5J2_THIRO</name>
<dbReference type="PANTHER" id="PTHR10704">
    <property type="entry name" value="CARBOHYDRATE SULFOTRANSFERASE"/>
    <property type="match status" value="1"/>
</dbReference>
<dbReference type="SUPFAM" id="SSF52540">
    <property type="entry name" value="P-loop containing nucleoside triphosphate hydrolases"/>
    <property type="match status" value="1"/>
</dbReference>
<keyword evidence="2" id="KW-1185">Reference proteome</keyword>
<dbReference type="GO" id="GO:0006044">
    <property type="term" value="P:N-acetylglucosamine metabolic process"/>
    <property type="evidence" value="ECO:0007669"/>
    <property type="project" value="TreeGrafter"/>
</dbReference>
<sequence>MKLAFLIGTGRCGSTLVHEILARHPAFGFVSNLEDNLLHVNRLGRMNRRLYRSSLGWVTKKGGIRFAPSEAYRIIGREVSMIYMNSCRDLVEADVTPWLEGRFRRFFVDRADAQNVEIFLHKYTGWSRILFFHKIFPDAKFIHVVRDGRAVANSWLQMPWWNGYRGPENWLWGTLSPDLYAEWIREENSFVALAGLAWKLLIESADAAGAKLPGDRFLTLRFEDIVDNPISAFEEMLKFIGLDMSDEFVASLSRYEFSAARRRAFEQDLGPSQIACVNRVSAGTLERFGYLD</sequence>
<dbReference type="EMBL" id="FNNZ01000012">
    <property type="protein sequence ID" value="SDW99849.1"/>
    <property type="molecule type" value="Genomic_DNA"/>
</dbReference>
<evidence type="ECO:0000313" key="2">
    <source>
        <dbReference type="Proteomes" id="UP000198816"/>
    </source>
</evidence>
<dbReference type="GO" id="GO:0001517">
    <property type="term" value="F:N-acetylglucosamine 6-O-sulfotransferase activity"/>
    <property type="evidence" value="ECO:0007669"/>
    <property type="project" value="TreeGrafter"/>
</dbReference>
<reference evidence="2" key="1">
    <citation type="submission" date="2016-10" db="EMBL/GenBank/DDBJ databases">
        <authorList>
            <person name="Varghese N."/>
            <person name="Submissions S."/>
        </authorList>
    </citation>
    <scope>NUCLEOTIDE SEQUENCE [LARGE SCALE GENOMIC DNA]</scope>
    <source>
        <strain evidence="2">DSM 217</strain>
    </source>
</reference>
<evidence type="ECO:0000313" key="1">
    <source>
        <dbReference type="EMBL" id="SDW99849.1"/>
    </source>
</evidence>
<gene>
    <name evidence="1" type="ORF">SAMN05421783_11231</name>
</gene>
<dbReference type="Gene3D" id="3.40.50.300">
    <property type="entry name" value="P-loop containing nucleotide triphosphate hydrolases"/>
    <property type="match status" value="1"/>
</dbReference>
<dbReference type="STRING" id="1058.SAMN05421783_11231"/>
<dbReference type="Pfam" id="PF13469">
    <property type="entry name" value="Sulfotransfer_3"/>
    <property type="match status" value="1"/>
</dbReference>
<dbReference type="InterPro" id="IPR027417">
    <property type="entry name" value="P-loop_NTPase"/>
</dbReference>
<dbReference type="GO" id="GO:0006790">
    <property type="term" value="P:sulfur compound metabolic process"/>
    <property type="evidence" value="ECO:0007669"/>
    <property type="project" value="TreeGrafter"/>
</dbReference>
<organism evidence="1 2">
    <name type="scientific">Thiocapsa roseopersicina</name>
    <dbReference type="NCBI Taxonomy" id="1058"/>
    <lineage>
        <taxon>Bacteria</taxon>
        <taxon>Pseudomonadati</taxon>
        <taxon>Pseudomonadota</taxon>
        <taxon>Gammaproteobacteria</taxon>
        <taxon>Chromatiales</taxon>
        <taxon>Chromatiaceae</taxon>
        <taxon>Thiocapsa</taxon>
    </lineage>
</organism>
<protein>
    <submittedName>
        <fullName evidence="1">Sulfotransferase family protein</fullName>
    </submittedName>
</protein>
<proteinExistence type="predicted"/>
<dbReference type="RefSeq" id="WP_175534630.1">
    <property type="nucleotide sequence ID" value="NZ_FNNZ01000012.1"/>
</dbReference>
<keyword evidence="1" id="KW-0808">Transferase</keyword>
<dbReference type="Proteomes" id="UP000198816">
    <property type="component" value="Unassembled WGS sequence"/>
</dbReference>
<dbReference type="PANTHER" id="PTHR10704:SF44">
    <property type="entry name" value="LD35051P-RELATED"/>
    <property type="match status" value="1"/>
</dbReference>
<dbReference type="InterPro" id="IPR051135">
    <property type="entry name" value="Gal/GlcNAc/GalNAc_ST"/>
</dbReference>
<accession>A0A1H2Y5J2</accession>
<dbReference type="AlphaFoldDB" id="A0A1H2Y5J2"/>